<keyword evidence="6" id="KW-1185">Reference proteome</keyword>
<feature type="coiled-coil region" evidence="1">
    <location>
        <begin position="519"/>
        <end position="553"/>
    </location>
</feature>
<reference evidence="5 6" key="1">
    <citation type="journal article" date="2016" name="Genome Announc.">
        <title>Whole-Genome Sequence of Rummeliibacillus stabekisii Strain PP9 Isolated from Antarctic Soil.</title>
        <authorList>
            <person name="da Mota F.F."/>
            <person name="Vollu R.E."/>
            <person name="Jurelevicius D."/>
            <person name="Seldin L."/>
        </authorList>
    </citation>
    <scope>NUCLEOTIDE SEQUENCE [LARGE SCALE GENOMIC DNA]</scope>
    <source>
        <strain evidence="5 6">PP9</strain>
    </source>
</reference>
<evidence type="ECO:0000313" key="5">
    <source>
        <dbReference type="EMBL" id="AMW99853.1"/>
    </source>
</evidence>
<evidence type="ECO:0000313" key="6">
    <source>
        <dbReference type="Proteomes" id="UP000076021"/>
    </source>
</evidence>
<feature type="region of interest" description="Disordered" evidence="2">
    <location>
        <begin position="418"/>
        <end position="448"/>
    </location>
</feature>
<gene>
    <name evidence="5" type="ORF">ATY39_10615</name>
</gene>
<keyword evidence="3" id="KW-0812">Transmembrane</keyword>
<name>A0A143HDR3_9BACL</name>
<evidence type="ECO:0000256" key="1">
    <source>
        <dbReference type="SAM" id="Coils"/>
    </source>
</evidence>
<feature type="transmembrane region" description="Helical" evidence="3">
    <location>
        <begin position="477"/>
        <end position="492"/>
    </location>
</feature>
<dbReference type="KEGG" id="rst:ATY39_10615"/>
<proteinExistence type="predicted"/>
<dbReference type="Proteomes" id="UP000076021">
    <property type="component" value="Chromosome"/>
</dbReference>
<dbReference type="InterPro" id="IPR038734">
    <property type="entry name" value="YhaN_AAA"/>
</dbReference>
<feature type="coiled-coil region" evidence="1">
    <location>
        <begin position="324"/>
        <end position="351"/>
    </location>
</feature>
<evidence type="ECO:0000259" key="4">
    <source>
        <dbReference type="Pfam" id="PF13514"/>
    </source>
</evidence>
<dbReference type="PANTHER" id="PTHR41259">
    <property type="entry name" value="DOUBLE-STRAND BREAK REPAIR RAD50 ATPASE, PUTATIVE-RELATED"/>
    <property type="match status" value="1"/>
</dbReference>
<dbReference type="AlphaFoldDB" id="A0A143HDR3"/>
<dbReference type="Pfam" id="PF13514">
    <property type="entry name" value="AAA_27"/>
    <property type="match status" value="1"/>
</dbReference>
<feature type="domain" description="YhaN AAA" evidence="4">
    <location>
        <begin position="1"/>
        <end position="201"/>
    </location>
</feature>
<keyword evidence="3" id="KW-1133">Transmembrane helix</keyword>
<feature type="coiled-coil region" evidence="1">
    <location>
        <begin position="634"/>
        <end position="661"/>
    </location>
</feature>
<feature type="compositionally biased region" description="Low complexity" evidence="2">
    <location>
        <begin position="436"/>
        <end position="445"/>
    </location>
</feature>
<dbReference type="STRING" id="241244.ATY39_10615"/>
<evidence type="ECO:0000256" key="2">
    <source>
        <dbReference type="SAM" id="MobiDB-lite"/>
    </source>
</evidence>
<keyword evidence="3" id="KW-0472">Membrane</keyword>
<accession>A0A143HDR3</accession>
<dbReference type="RefSeq" id="WP_066789595.1">
    <property type="nucleotide sequence ID" value="NZ_CP014806.1"/>
</dbReference>
<dbReference type="Gene3D" id="3.40.50.300">
    <property type="entry name" value="P-loop containing nucleotide triphosphate hydrolases"/>
    <property type="match status" value="2"/>
</dbReference>
<feature type="coiled-coil region" evidence="1">
    <location>
        <begin position="183"/>
        <end position="241"/>
    </location>
</feature>
<keyword evidence="1" id="KW-0175">Coiled coil</keyword>
<feature type="coiled-coil region" evidence="1">
    <location>
        <begin position="383"/>
        <end position="417"/>
    </location>
</feature>
<dbReference type="PANTHER" id="PTHR41259:SF1">
    <property type="entry name" value="DOUBLE-STRAND BREAK REPAIR RAD50 ATPASE, PUTATIVE-RELATED"/>
    <property type="match status" value="1"/>
</dbReference>
<feature type="compositionally biased region" description="Basic and acidic residues" evidence="2">
    <location>
        <begin position="421"/>
        <end position="435"/>
    </location>
</feature>
<dbReference type="InterPro" id="IPR027417">
    <property type="entry name" value="P-loop_NTPase"/>
</dbReference>
<reference evidence="6" key="2">
    <citation type="submission" date="2016-03" db="EMBL/GenBank/DDBJ databases">
        <authorList>
            <person name="Ploux O."/>
        </authorList>
    </citation>
    <scope>NUCLEOTIDE SEQUENCE [LARGE SCALE GENOMIC DNA]</scope>
    <source>
        <strain evidence="6">PP9</strain>
    </source>
</reference>
<sequence length="952" mass="111007">MRIRRLAIYGFGQHEEINIKLQEGINVFYGMNEAGKTTIQQFILQILFGFPQKNQQLPRYEPKKGGKYGGQIVLEDEEFGVCTIERIRGKAGGEVTVHLENGESGDDELLSKILHNYNRQSFEAIFAFSVHPLQHIEKLSEEELSRVLLASGTTGIDQLSALEQKHDKIQKELFKKSGKLPIINKQINEIAAQEAALKEYKRTLEEYEPAIERIDILENKLAQLENDEERHRQKIQELTKYKQIYPLLKRRKKAQEELSSIRYTTFPVKGISRLEQLEERHLANEASIGSIRKELNRLEDVLQKEWDEDHFLKVQELLNRDSEWREWQAQIRQLNREIEKQRQSMDEQFQLVGVIQKDEQRSLLEAEVSIQQENQFYHHLKELKHHEDQLDMQQNILDQIQKEIQSLSYKLDEAYQNAPTEQEHTRLKRWQEERSSQSQQENRQSIKGGKQQPAKLLAFGLAVVSLAVVFIFNRTELGFIGLVAAIFIYIAFDRKKTTQRQNGPYAANDAEMREFEGHILQYDQRVLFIEQQLEDKEKDQKAALQEFNDLTIKMNESKSKLTEFLRAYRIGGQFQYELYNELFRLIRQLQQANKQLEMNVEQLQKLERLSADRLQEGYEIFGIACTAENFAAVLNSAHQQLMQQKNTYENANATKQQLLSKWDELTLLQQSYMDEMKKLYAEAGVDTKEEFYKAGEQSVLNANLTTELSQINDQLSSYDTDLLDLDLSDEEATARLNDEMEHEKNVREEKNALLKERAELIAKTQHLLEDDQYRNQIQLFEQQKAKLNQEAKDWIVSKLISHAIAQTVTSLKDKKLPAVLEEASRFFGLLTNGRYDSLYINSDGYFETGAADGLHYSMSELSQATKEQAYIALRFALAKSLKNSASFPLVMDDPFVHFDTLRIQNMVQLIERMMNGHQILYFTCHERMLDKWSNAKIIHVEELKNERGLTSV</sequence>
<feature type="coiled-coil region" evidence="1">
    <location>
        <begin position="737"/>
        <end position="790"/>
    </location>
</feature>
<dbReference type="OrthoDB" id="9764467at2"/>
<feature type="transmembrane region" description="Helical" evidence="3">
    <location>
        <begin position="453"/>
        <end position="471"/>
    </location>
</feature>
<dbReference type="SUPFAM" id="SSF52540">
    <property type="entry name" value="P-loop containing nucleoside triphosphate hydrolases"/>
    <property type="match status" value="2"/>
</dbReference>
<dbReference type="EMBL" id="CP014806">
    <property type="protein sequence ID" value="AMW99853.1"/>
    <property type="molecule type" value="Genomic_DNA"/>
</dbReference>
<evidence type="ECO:0000256" key="3">
    <source>
        <dbReference type="SAM" id="Phobius"/>
    </source>
</evidence>
<feature type="coiled-coil region" evidence="1">
    <location>
        <begin position="579"/>
        <end position="609"/>
    </location>
</feature>
<protein>
    <recommendedName>
        <fullName evidence="4">YhaN AAA domain-containing protein</fullName>
    </recommendedName>
</protein>
<organism evidence="5 6">
    <name type="scientific">Rummeliibacillus stabekisii</name>
    <dbReference type="NCBI Taxonomy" id="241244"/>
    <lineage>
        <taxon>Bacteria</taxon>
        <taxon>Bacillati</taxon>
        <taxon>Bacillota</taxon>
        <taxon>Bacilli</taxon>
        <taxon>Bacillales</taxon>
        <taxon>Caryophanaceae</taxon>
        <taxon>Rummeliibacillus</taxon>
    </lineage>
</organism>